<dbReference type="InterPro" id="IPR006619">
    <property type="entry name" value="PGRP_domain_met/bac"/>
</dbReference>
<keyword evidence="4" id="KW-0378">Hydrolase</keyword>
<evidence type="ECO:0000259" key="3">
    <source>
        <dbReference type="SMART" id="SM00701"/>
    </source>
</evidence>
<evidence type="ECO:0000313" key="4">
    <source>
        <dbReference type="EMBL" id="MDU0269850.1"/>
    </source>
</evidence>
<dbReference type="InterPro" id="IPR036505">
    <property type="entry name" value="Amidase/PGRP_sf"/>
</dbReference>
<dbReference type="GO" id="GO:0008745">
    <property type="term" value="F:N-acetylmuramoyl-L-alanine amidase activity"/>
    <property type="evidence" value="ECO:0007669"/>
    <property type="project" value="UniProtKB-EC"/>
</dbReference>
<dbReference type="GO" id="GO:0009253">
    <property type="term" value="P:peptidoglycan catabolic process"/>
    <property type="evidence" value="ECO:0007669"/>
    <property type="project" value="InterPro"/>
</dbReference>
<dbReference type="SMART" id="SM00644">
    <property type="entry name" value="Ami_2"/>
    <property type="match status" value="1"/>
</dbReference>
<sequence length="177" mass="20687">MIQETFPMIIGEEEMKNERQLLTVEDGVLMQGRESVRYLILHCSATRCDKDYTAEQLLRDHKTRGFRTVGYHFYIRRDGTITQHRKLLEVGAHCRPWNRCSIGICYEGGLDADGHPADTRTAEQTEQFILLLMRLAKLFPGARIRGHRVNTQFRAYPFYKASEWMPHKKLLLNSIVF</sequence>
<protein>
    <submittedName>
        <fullName evidence="4">N-acetylmuramoyl-L-alanine amidase</fullName>
        <ecNumber evidence="4">3.5.1.28</ecNumber>
    </submittedName>
</protein>
<dbReference type="Proteomes" id="UP001181086">
    <property type="component" value="Unassembled WGS sequence"/>
</dbReference>
<dbReference type="Gene3D" id="3.40.80.10">
    <property type="entry name" value="Peptidoglycan recognition protein-like"/>
    <property type="match status" value="1"/>
</dbReference>
<comment type="similarity">
    <text evidence="1">Belongs to the N-acetylmuramoyl-L-alanine amidase 2 family.</text>
</comment>
<comment type="caution">
    <text evidence="4">The sequence shown here is derived from an EMBL/GenBank/DDBJ whole genome shotgun (WGS) entry which is preliminary data.</text>
</comment>
<dbReference type="GO" id="GO:0008270">
    <property type="term" value="F:zinc ion binding"/>
    <property type="evidence" value="ECO:0007669"/>
    <property type="project" value="InterPro"/>
</dbReference>
<dbReference type="CDD" id="cd06583">
    <property type="entry name" value="PGRP"/>
    <property type="match status" value="1"/>
</dbReference>
<evidence type="ECO:0000256" key="1">
    <source>
        <dbReference type="ARBA" id="ARBA00007553"/>
    </source>
</evidence>
<dbReference type="InterPro" id="IPR002502">
    <property type="entry name" value="Amidase_domain"/>
</dbReference>
<gene>
    <name evidence="4" type="ORF">RVH45_08030</name>
</gene>
<reference evidence="4" key="1">
    <citation type="submission" date="2023-10" db="EMBL/GenBank/DDBJ databases">
        <title>Genome of Potential pathogenic bacteria in Crohn's disease.</title>
        <authorList>
            <person name="Rodriguez-Palacios A."/>
        </authorList>
    </citation>
    <scope>NUCLEOTIDE SEQUENCE</scope>
    <source>
        <strain evidence="4">CavFT-hAR62</strain>
    </source>
</reference>
<dbReference type="Pfam" id="PF01510">
    <property type="entry name" value="Amidase_2"/>
    <property type="match status" value="1"/>
</dbReference>
<dbReference type="AlphaFoldDB" id="A0AAE4LS14"/>
<organism evidence="4 5">
    <name type="scientific">Phocaeicola dorei</name>
    <dbReference type="NCBI Taxonomy" id="357276"/>
    <lineage>
        <taxon>Bacteria</taxon>
        <taxon>Pseudomonadati</taxon>
        <taxon>Bacteroidota</taxon>
        <taxon>Bacteroidia</taxon>
        <taxon>Bacteroidales</taxon>
        <taxon>Bacteroidaceae</taxon>
        <taxon>Phocaeicola</taxon>
    </lineage>
</organism>
<dbReference type="InterPro" id="IPR015510">
    <property type="entry name" value="PGRP"/>
</dbReference>
<evidence type="ECO:0000259" key="2">
    <source>
        <dbReference type="SMART" id="SM00644"/>
    </source>
</evidence>
<dbReference type="PANTHER" id="PTHR11022:SF41">
    <property type="entry name" value="PEPTIDOGLYCAN-RECOGNITION PROTEIN LC-RELATED"/>
    <property type="match status" value="1"/>
</dbReference>
<name>A0AAE4LS14_9BACT</name>
<dbReference type="EMBL" id="JAWDEV010000007">
    <property type="protein sequence ID" value="MDU0269850.1"/>
    <property type="molecule type" value="Genomic_DNA"/>
</dbReference>
<dbReference type="PANTHER" id="PTHR11022">
    <property type="entry name" value="PEPTIDOGLYCAN RECOGNITION PROTEIN"/>
    <property type="match status" value="1"/>
</dbReference>
<evidence type="ECO:0000313" key="5">
    <source>
        <dbReference type="Proteomes" id="UP001181086"/>
    </source>
</evidence>
<feature type="domain" description="N-acetylmuramoyl-L-alanine amidase" evidence="2">
    <location>
        <begin position="22"/>
        <end position="158"/>
    </location>
</feature>
<dbReference type="RefSeq" id="WP_315977615.1">
    <property type="nucleotide sequence ID" value="NZ_JAWDEV010000007.1"/>
</dbReference>
<dbReference type="SUPFAM" id="SSF55846">
    <property type="entry name" value="N-acetylmuramoyl-L-alanine amidase-like"/>
    <property type="match status" value="1"/>
</dbReference>
<proteinExistence type="inferred from homology"/>
<accession>A0AAE4LS14</accession>
<dbReference type="SMART" id="SM00701">
    <property type="entry name" value="PGRP"/>
    <property type="match status" value="1"/>
</dbReference>
<feature type="domain" description="Peptidoglycan recognition protein family" evidence="3">
    <location>
        <begin position="22"/>
        <end position="151"/>
    </location>
</feature>
<dbReference type="EC" id="3.5.1.28" evidence="4"/>